<feature type="chain" id="PRO_5035796817" description="Domain of unknown function DB domain-containing protein" evidence="1">
    <location>
        <begin position="17"/>
        <end position="111"/>
    </location>
</feature>
<dbReference type="GO" id="GO:0004623">
    <property type="term" value="F:phospholipase A2 activity"/>
    <property type="evidence" value="ECO:0007669"/>
    <property type="project" value="InterPro"/>
</dbReference>
<evidence type="ECO:0000256" key="1">
    <source>
        <dbReference type="SAM" id="SignalP"/>
    </source>
</evidence>
<evidence type="ECO:0008006" key="4">
    <source>
        <dbReference type="Google" id="ProtNLM"/>
    </source>
</evidence>
<accession>A0A8S1EZX7</accession>
<dbReference type="GO" id="GO:0050482">
    <property type="term" value="P:arachidonate secretion"/>
    <property type="evidence" value="ECO:0007669"/>
    <property type="project" value="InterPro"/>
</dbReference>
<protein>
    <recommendedName>
        <fullName evidence="4">Domain of unknown function DB domain-containing protein</fullName>
    </recommendedName>
</protein>
<dbReference type="AlphaFoldDB" id="A0A8S1EZX7"/>
<dbReference type="Proteomes" id="UP000494206">
    <property type="component" value="Unassembled WGS sequence"/>
</dbReference>
<proteinExistence type="predicted"/>
<keyword evidence="1" id="KW-0732">Signal</keyword>
<evidence type="ECO:0000313" key="3">
    <source>
        <dbReference type="Proteomes" id="UP000494206"/>
    </source>
</evidence>
<feature type="signal peptide" evidence="1">
    <location>
        <begin position="1"/>
        <end position="16"/>
    </location>
</feature>
<name>A0A8S1EZX7_9PELO</name>
<keyword evidence="3" id="KW-1185">Reference proteome</keyword>
<dbReference type="InterPro" id="IPR053322">
    <property type="entry name" value="PLA2-like"/>
</dbReference>
<gene>
    <name evidence="2" type="ORF">CBOVIS_LOCUS9215</name>
</gene>
<comment type="caution">
    <text evidence="2">The sequence shown here is derived from an EMBL/GenBank/DDBJ whole genome shotgun (WGS) entry which is preliminary data.</text>
</comment>
<dbReference type="SUPFAM" id="SSF48619">
    <property type="entry name" value="Phospholipase A2, PLA2"/>
    <property type="match status" value="1"/>
</dbReference>
<dbReference type="GO" id="GO:0006644">
    <property type="term" value="P:phospholipid metabolic process"/>
    <property type="evidence" value="ECO:0007669"/>
    <property type="project" value="InterPro"/>
</dbReference>
<dbReference type="OrthoDB" id="5821692at2759"/>
<sequence length="111" mass="12390">MYRFIACLLLPLLIGAQLMPYNDYRCGSGEFSHALSYTSTWLCDQIAMNQCCMMHDACYAGCAFTQIECDDQFCMCLSSIVTNPLCQAIILPAHCNMVRLFGALFVCPMMG</sequence>
<evidence type="ECO:0000313" key="2">
    <source>
        <dbReference type="EMBL" id="CAB3407261.1"/>
    </source>
</evidence>
<dbReference type="EMBL" id="CADEPM010000006">
    <property type="protein sequence ID" value="CAB3407261.1"/>
    <property type="molecule type" value="Genomic_DNA"/>
</dbReference>
<organism evidence="2 3">
    <name type="scientific">Caenorhabditis bovis</name>
    <dbReference type="NCBI Taxonomy" id="2654633"/>
    <lineage>
        <taxon>Eukaryota</taxon>
        <taxon>Metazoa</taxon>
        <taxon>Ecdysozoa</taxon>
        <taxon>Nematoda</taxon>
        <taxon>Chromadorea</taxon>
        <taxon>Rhabditida</taxon>
        <taxon>Rhabditina</taxon>
        <taxon>Rhabditomorpha</taxon>
        <taxon>Rhabditoidea</taxon>
        <taxon>Rhabditidae</taxon>
        <taxon>Peloderinae</taxon>
        <taxon>Caenorhabditis</taxon>
    </lineage>
</organism>
<reference evidence="2 3" key="1">
    <citation type="submission" date="2020-04" db="EMBL/GenBank/DDBJ databases">
        <authorList>
            <person name="Laetsch R D."/>
            <person name="Stevens L."/>
            <person name="Kumar S."/>
            <person name="Blaxter L. M."/>
        </authorList>
    </citation>
    <scope>NUCLEOTIDE SEQUENCE [LARGE SCALE GENOMIC DNA]</scope>
</reference>
<dbReference type="PANTHER" id="PTHR34228">
    <property type="entry name" value="PROTEIN CBG09474-RELATED"/>
    <property type="match status" value="1"/>
</dbReference>
<dbReference type="InterPro" id="IPR036444">
    <property type="entry name" value="PLipase_A2_dom_sf"/>
</dbReference>